<dbReference type="GO" id="GO:1903744">
    <property type="term" value="P:positive regulation of anterograde synaptic vesicle transport"/>
    <property type="evidence" value="ECO:0007669"/>
    <property type="project" value="TreeGrafter"/>
</dbReference>
<keyword evidence="5" id="KW-0458">Lysosome</keyword>
<comment type="caution">
    <text evidence="8">The sequence shown here is derived from an EMBL/GenBank/DDBJ whole genome shotgun (WGS) entry which is preliminary data.</text>
</comment>
<feature type="region of interest" description="Disordered" evidence="7">
    <location>
        <begin position="1"/>
        <end position="62"/>
    </location>
</feature>
<sequence length="265" mass="29702">MGSEQSTHGGQITHRQTSLSGGSLRQPSNFRRQHTIANPGSDMSEGSDATRPGSTSPGPSVCSDVDLPYISYTVNRPIGDSPKLTKQAVKAKTQRKVQPKPVKKSTHNIVVVKQAVTGPNVDKDPDIIRLQNIPMFLPIMRGTLYLPAPRDPEVLERLDSAPFYRLCLRYQNHLTSCANTVATEQNILTQKLRETDLEINKLVNIATDRQKRFAKYAEKLSKVQELSHQLNRCHMVLNQTLESMETLNNCLDIEDRLEPFVWTTG</sequence>
<dbReference type="InterPro" id="IPR018780">
    <property type="entry name" value="TBORCS5"/>
</dbReference>
<accession>A0AAN7QHX1</accession>
<dbReference type="GO" id="GO:0098574">
    <property type="term" value="C:cytoplasmic side of lysosomal membrane"/>
    <property type="evidence" value="ECO:0007669"/>
    <property type="project" value="TreeGrafter"/>
</dbReference>
<evidence type="ECO:0000256" key="3">
    <source>
        <dbReference type="ARBA" id="ARBA00022300"/>
    </source>
</evidence>
<organism evidence="8 9">
    <name type="scientific">Aquatica leii</name>
    <dbReference type="NCBI Taxonomy" id="1421715"/>
    <lineage>
        <taxon>Eukaryota</taxon>
        <taxon>Metazoa</taxon>
        <taxon>Ecdysozoa</taxon>
        <taxon>Arthropoda</taxon>
        <taxon>Hexapoda</taxon>
        <taxon>Insecta</taxon>
        <taxon>Pterygota</taxon>
        <taxon>Neoptera</taxon>
        <taxon>Endopterygota</taxon>
        <taxon>Coleoptera</taxon>
        <taxon>Polyphaga</taxon>
        <taxon>Elateriformia</taxon>
        <taxon>Elateroidea</taxon>
        <taxon>Lampyridae</taxon>
        <taxon>Luciolinae</taxon>
        <taxon>Aquatica</taxon>
    </lineage>
</organism>
<keyword evidence="6" id="KW-0449">Lipoprotein</keyword>
<dbReference type="EMBL" id="JARPUR010000004">
    <property type="protein sequence ID" value="KAK4878568.1"/>
    <property type="molecule type" value="Genomic_DNA"/>
</dbReference>
<proteinExistence type="inferred from homology"/>
<dbReference type="GO" id="GO:0030672">
    <property type="term" value="C:synaptic vesicle membrane"/>
    <property type="evidence" value="ECO:0007669"/>
    <property type="project" value="TreeGrafter"/>
</dbReference>
<feature type="compositionally biased region" description="Polar residues" evidence="7">
    <location>
        <begin position="1"/>
        <end position="38"/>
    </location>
</feature>
<evidence type="ECO:0000256" key="1">
    <source>
        <dbReference type="ARBA" id="ARBA00004122"/>
    </source>
</evidence>
<keyword evidence="4" id="KW-0472">Membrane</keyword>
<dbReference type="Proteomes" id="UP001353858">
    <property type="component" value="Unassembled WGS sequence"/>
</dbReference>
<dbReference type="AlphaFoldDB" id="A0AAN7QHX1"/>
<reference evidence="9" key="1">
    <citation type="submission" date="2023-01" db="EMBL/GenBank/DDBJ databases">
        <title>Key to firefly adult light organ development and bioluminescence: homeobox transcription factors regulate luciferase expression and transportation to peroxisome.</title>
        <authorList>
            <person name="Fu X."/>
        </authorList>
    </citation>
    <scope>NUCLEOTIDE SEQUENCE [LARGE SCALE GENOMIC DNA]</scope>
</reference>
<dbReference type="GO" id="GO:0032418">
    <property type="term" value="P:lysosome localization"/>
    <property type="evidence" value="ECO:0007669"/>
    <property type="project" value="InterPro"/>
</dbReference>
<keyword evidence="9" id="KW-1185">Reference proteome</keyword>
<dbReference type="PANTHER" id="PTHR31634:SF2">
    <property type="entry name" value="BLOC-1-RELATED COMPLEX SUBUNIT 5"/>
    <property type="match status" value="1"/>
</dbReference>
<evidence type="ECO:0000256" key="5">
    <source>
        <dbReference type="ARBA" id="ARBA00023228"/>
    </source>
</evidence>
<dbReference type="Pfam" id="PF10158">
    <property type="entry name" value="LOH1CR12"/>
    <property type="match status" value="1"/>
</dbReference>
<comment type="subcellular location">
    <subcellularLocation>
        <location evidence="1">Lysosome membrane</location>
        <topology evidence="1">Lipid-anchor</topology>
        <orientation evidence="1">Cytoplasmic side</orientation>
    </subcellularLocation>
</comment>
<protein>
    <recommendedName>
        <fullName evidence="3">BLOC-1-related complex subunit 5</fullName>
    </recommendedName>
</protein>
<comment type="similarity">
    <text evidence="2">Belongs to the BORCS5 family.</text>
</comment>
<name>A0AAN7QHX1_9COLE</name>
<evidence type="ECO:0000256" key="4">
    <source>
        <dbReference type="ARBA" id="ARBA00023136"/>
    </source>
</evidence>
<evidence type="ECO:0000313" key="9">
    <source>
        <dbReference type="Proteomes" id="UP001353858"/>
    </source>
</evidence>
<evidence type="ECO:0000313" key="8">
    <source>
        <dbReference type="EMBL" id="KAK4878568.1"/>
    </source>
</evidence>
<dbReference type="GO" id="GO:0072384">
    <property type="term" value="P:organelle transport along microtubule"/>
    <property type="evidence" value="ECO:0007669"/>
    <property type="project" value="TreeGrafter"/>
</dbReference>
<evidence type="ECO:0000256" key="2">
    <source>
        <dbReference type="ARBA" id="ARBA00010235"/>
    </source>
</evidence>
<dbReference type="GO" id="GO:0099078">
    <property type="term" value="C:BORC complex"/>
    <property type="evidence" value="ECO:0007669"/>
    <property type="project" value="TreeGrafter"/>
</dbReference>
<gene>
    <name evidence="8" type="ORF">RN001_011074</name>
</gene>
<evidence type="ECO:0000256" key="6">
    <source>
        <dbReference type="ARBA" id="ARBA00023288"/>
    </source>
</evidence>
<evidence type="ECO:0000256" key="7">
    <source>
        <dbReference type="SAM" id="MobiDB-lite"/>
    </source>
</evidence>
<dbReference type="CDD" id="cd22789">
    <property type="entry name" value="BORCS5-like"/>
    <property type="match status" value="1"/>
</dbReference>
<dbReference type="PANTHER" id="PTHR31634">
    <property type="entry name" value="BLOC-1-RELATED COMPLEX SUBUNIT 5"/>
    <property type="match status" value="1"/>
</dbReference>